<keyword evidence="7" id="KW-0539">Nucleus</keyword>
<evidence type="ECO:0000256" key="3">
    <source>
        <dbReference type="ARBA" id="ARBA00022728"/>
    </source>
</evidence>
<proteinExistence type="inferred from homology"/>
<dbReference type="GO" id="GO:0000398">
    <property type="term" value="P:mRNA splicing, via spliceosome"/>
    <property type="evidence" value="ECO:0007669"/>
    <property type="project" value="InterPro"/>
</dbReference>
<comment type="function">
    <text evidence="8">Involved in pre-mRNA splicing and cell cycle control.</text>
</comment>
<evidence type="ECO:0000313" key="12">
    <source>
        <dbReference type="EMBL" id="OTA25939.1"/>
    </source>
</evidence>
<comment type="caution">
    <text evidence="12">The sequence shown here is derived from an EMBL/GenBank/DDBJ whole genome shotgun (WGS) entry which is preliminary data.</text>
</comment>
<dbReference type="GO" id="GO:0003677">
    <property type="term" value="F:DNA binding"/>
    <property type="evidence" value="ECO:0007669"/>
    <property type="project" value="UniProtKB-KW"/>
</dbReference>
<dbReference type="InterPro" id="IPR017930">
    <property type="entry name" value="Myb_dom"/>
</dbReference>
<evidence type="ECO:0000256" key="1">
    <source>
        <dbReference type="ARBA" id="ARBA00010506"/>
    </source>
</evidence>
<keyword evidence="13" id="KW-1185">Reference proteome</keyword>
<evidence type="ECO:0000313" key="13">
    <source>
        <dbReference type="Proteomes" id="UP000194280"/>
    </source>
</evidence>
<dbReference type="Gene3D" id="3.40.50.850">
    <property type="entry name" value="Isochorismatase-like"/>
    <property type="match status" value="1"/>
</dbReference>
<dbReference type="CDD" id="cd11659">
    <property type="entry name" value="SANT_CDC5_II"/>
    <property type="match status" value="1"/>
</dbReference>
<feature type="region of interest" description="Disordered" evidence="9">
    <location>
        <begin position="109"/>
        <end position="151"/>
    </location>
</feature>
<feature type="domain" description="Myb-like" evidence="10">
    <location>
        <begin position="53"/>
        <end position="102"/>
    </location>
</feature>
<dbReference type="EMBL" id="MUNK01000194">
    <property type="protein sequence ID" value="OTA25939.1"/>
    <property type="molecule type" value="Genomic_DNA"/>
</dbReference>
<dbReference type="InParanoid" id="A0A1Z5SY15"/>
<evidence type="ECO:0000256" key="6">
    <source>
        <dbReference type="ARBA" id="ARBA00023187"/>
    </source>
</evidence>
<dbReference type="SMART" id="SM00717">
    <property type="entry name" value="SANT"/>
    <property type="match status" value="2"/>
</dbReference>
<dbReference type="SUPFAM" id="SSF52499">
    <property type="entry name" value="Isochorismatase-like hydrolases"/>
    <property type="match status" value="1"/>
</dbReference>
<keyword evidence="2" id="KW-0507">mRNA processing</keyword>
<dbReference type="GO" id="GO:0000974">
    <property type="term" value="C:Prp19 complex"/>
    <property type="evidence" value="ECO:0007669"/>
    <property type="project" value="InterPro"/>
</dbReference>
<gene>
    <name evidence="12" type="ORF">BTJ68_12433</name>
</gene>
<dbReference type="InterPro" id="IPR047240">
    <property type="entry name" value="SANT_CDC5L_II"/>
</dbReference>
<dbReference type="InterPro" id="IPR001005">
    <property type="entry name" value="SANT/Myb"/>
</dbReference>
<keyword evidence="5" id="KW-0238">DNA-binding</keyword>
<feature type="domain" description="HTH myb-type" evidence="11">
    <location>
        <begin position="1"/>
        <end position="56"/>
    </location>
</feature>
<dbReference type="Pfam" id="PF11831">
    <property type="entry name" value="Myb_Cef"/>
    <property type="match status" value="1"/>
</dbReference>
<evidence type="ECO:0000256" key="9">
    <source>
        <dbReference type="SAM" id="MobiDB-lite"/>
    </source>
</evidence>
<dbReference type="SUPFAM" id="SSF46689">
    <property type="entry name" value="Homeodomain-like"/>
    <property type="match status" value="1"/>
</dbReference>
<accession>A0A1Z5SY15</accession>
<organism evidence="12 13">
    <name type="scientific">Hortaea werneckii EXF-2000</name>
    <dbReference type="NCBI Taxonomy" id="1157616"/>
    <lineage>
        <taxon>Eukaryota</taxon>
        <taxon>Fungi</taxon>
        <taxon>Dikarya</taxon>
        <taxon>Ascomycota</taxon>
        <taxon>Pezizomycotina</taxon>
        <taxon>Dothideomycetes</taxon>
        <taxon>Dothideomycetidae</taxon>
        <taxon>Mycosphaerellales</taxon>
        <taxon>Teratosphaeriaceae</taxon>
        <taxon>Hortaea</taxon>
    </lineage>
</organism>
<dbReference type="CDD" id="cd00167">
    <property type="entry name" value="SANT"/>
    <property type="match status" value="1"/>
</dbReference>
<feature type="compositionally biased region" description="Basic and acidic residues" evidence="9">
    <location>
        <begin position="241"/>
        <end position="255"/>
    </location>
</feature>
<feature type="domain" description="HTH myb-type" evidence="11">
    <location>
        <begin position="57"/>
        <end position="106"/>
    </location>
</feature>
<name>A0A1Z5SY15_HORWE</name>
<dbReference type="STRING" id="1157616.A0A1Z5SY15"/>
<reference evidence="12 13" key="1">
    <citation type="submission" date="2017-01" db="EMBL/GenBank/DDBJ databases">
        <title>The recent genome duplication of the halophilic yeast Hortaea werneckii: insights from long-read sequencing.</title>
        <authorList>
            <person name="Sinha S."/>
            <person name="Flibotte S."/>
            <person name="Neira M."/>
            <person name="Lenassi M."/>
            <person name="Gostincar C."/>
            <person name="Stajich J.E."/>
            <person name="Nislow C.E."/>
        </authorList>
    </citation>
    <scope>NUCLEOTIDE SEQUENCE [LARGE SCALE GENOMIC DNA]</scope>
    <source>
        <strain evidence="12 13">EXF-2000</strain>
    </source>
</reference>
<dbReference type="InterPro" id="IPR036380">
    <property type="entry name" value="Isochorismatase-like_sf"/>
</dbReference>
<sequence>MPVVKGGVWTNIEDEILKAAVSKYGLNQWARVSSLLARKTPKQCKARWSEWLDPSIRKIEWSREEDEKLLHLAKLMPTQWRTIAPIVGRTATQCLERYQKLLDEAEARENAEELGLGGPEGGETAAPSADDVRKLRPGEVDPDPESKPQDRTRLIWMKMRKRCSQRRVLVWRTHRKRRELKNAGINVKVTTRKKGQMDYNADIPFEKAPAPGFYDTQEELAQNERAREMFDPRKQQLANKRKGDGEEAEHPETKRMKNNKGDSGASAFAAAAKAGQQQRIREAEMSSKRRSLNLPAPQVSEGELEDIVKVGMSGERASTLAEGSENENTRGLIGNSQNQMVGATPIRTPRAPQEEDRIANELRNARARTETQSALFGGDNNEMVEDSATTGYQGVTPSQKAAATPNPMATPFRQGMANGAGATPRGPGATPMRTPRDNFRLNENDGSMQLVGQTPRDVRMQEQAQRSSLRSKLASLPKPKETDFELELPEERAEAMTSSSEAVAEDAAARDKRNADLAHAAAMAEFRRQTQTVQRGLPRPKVVDIDAMLKNARDSKDPIEREIEEETALLMANDALKFGGAKVNGRARPVEIFAEEALQKAKMEVVLQMGQDADRSQFGAAFEKEWERAHESQTMLPGLAGYGEDGLDEEQLLVEQFDNVQDAISASAEKSAATEKRLTKHHGGYLARQKVLKTKIQQAAETLEKTRLDVEIGRAAEMAEQGAMQGRLEQLRDEVGLVTLATASMGQVYNTYNSITALSGMINASSSSTLGNYYNYWKLTDNDTTYDLTRSDRMPVSSPKTIPMIGSREQAIIEPNRTAMVIVDMQNFFLHPQLSPAADKGRAAVQPTLNMIDAFRANEMKVLWVQWGIDNYDLLTMPPALLDQFSDDHTLNSTFCTEMGTIKEENGTEVDLGKKLCRGSWNAQPYGPLYPAMLQGTANGTDYYFNKSEYFFAAHIGPYLGGVNSDQCVWSTLIDAYFKGFDVVYVEDIAGTTSPWYAEQMVRYNADSDGFLANSSYIIDALNAQSGEH</sequence>
<dbReference type="Pfam" id="PF13921">
    <property type="entry name" value="Myb_DNA-bind_6"/>
    <property type="match status" value="1"/>
</dbReference>
<evidence type="ECO:0000256" key="2">
    <source>
        <dbReference type="ARBA" id="ARBA00022664"/>
    </source>
</evidence>
<feature type="compositionally biased region" description="Basic and acidic residues" evidence="9">
    <location>
        <begin position="130"/>
        <end position="151"/>
    </location>
</feature>
<dbReference type="FunFam" id="1.10.10.60:FF:000021">
    <property type="entry name" value="CDC5 cell division cycle 5-like"/>
    <property type="match status" value="1"/>
</dbReference>
<dbReference type="AlphaFoldDB" id="A0A1Z5SY15"/>
<evidence type="ECO:0000256" key="5">
    <source>
        <dbReference type="ARBA" id="ARBA00023125"/>
    </source>
</evidence>
<keyword evidence="4" id="KW-0677">Repeat</keyword>
<dbReference type="InterPro" id="IPR009057">
    <property type="entry name" value="Homeodomain-like_sf"/>
</dbReference>
<dbReference type="PANTHER" id="PTHR45885:SF1">
    <property type="entry name" value="CELL DIVISION CYCLE 5-LIKE PROTEIN"/>
    <property type="match status" value="1"/>
</dbReference>
<evidence type="ECO:0000259" key="11">
    <source>
        <dbReference type="PROSITE" id="PS51294"/>
    </source>
</evidence>
<feature type="region of interest" description="Disordered" evidence="9">
    <location>
        <begin position="460"/>
        <end position="482"/>
    </location>
</feature>
<dbReference type="InterPro" id="IPR047242">
    <property type="entry name" value="CDC5L/Cef1"/>
</dbReference>
<feature type="compositionally biased region" description="Low complexity" evidence="9">
    <location>
        <begin position="265"/>
        <end position="274"/>
    </location>
</feature>
<dbReference type="PANTHER" id="PTHR45885">
    <property type="entry name" value="CELL DIVISION CYCLE 5-LIKE PROTEIN"/>
    <property type="match status" value="1"/>
</dbReference>
<dbReference type="Proteomes" id="UP000194280">
    <property type="component" value="Unassembled WGS sequence"/>
</dbReference>
<evidence type="ECO:0000256" key="8">
    <source>
        <dbReference type="ARBA" id="ARBA00055157"/>
    </source>
</evidence>
<feature type="domain" description="Myb-like" evidence="10">
    <location>
        <begin position="1"/>
        <end position="52"/>
    </location>
</feature>
<evidence type="ECO:0008006" key="14">
    <source>
        <dbReference type="Google" id="ProtNLM"/>
    </source>
</evidence>
<evidence type="ECO:0000256" key="7">
    <source>
        <dbReference type="ARBA" id="ARBA00023242"/>
    </source>
</evidence>
<evidence type="ECO:0000259" key="10">
    <source>
        <dbReference type="PROSITE" id="PS50090"/>
    </source>
</evidence>
<dbReference type="PROSITE" id="PS50090">
    <property type="entry name" value="MYB_LIKE"/>
    <property type="match status" value="2"/>
</dbReference>
<keyword evidence="6" id="KW-0508">mRNA splicing</keyword>
<dbReference type="VEuPathDB" id="FungiDB:BTJ68_12433"/>
<evidence type="ECO:0000256" key="4">
    <source>
        <dbReference type="ARBA" id="ARBA00022737"/>
    </source>
</evidence>
<feature type="region of interest" description="Disordered" evidence="9">
    <location>
        <begin position="231"/>
        <end position="290"/>
    </location>
</feature>
<dbReference type="InterPro" id="IPR021786">
    <property type="entry name" value="Cdc5p/Cef1_C"/>
</dbReference>
<dbReference type="OrthoDB" id="1410009at2759"/>
<protein>
    <recommendedName>
        <fullName evidence="14">Pre-mRNA-splicing factor cef1</fullName>
    </recommendedName>
</protein>
<keyword evidence="3" id="KW-0747">Spliceosome</keyword>
<dbReference type="GO" id="GO:0005681">
    <property type="term" value="C:spliceosomal complex"/>
    <property type="evidence" value="ECO:0007669"/>
    <property type="project" value="UniProtKB-KW"/>
</dbReference>
<dbReference type="PROSITE" id="PS51294">
    <property type="entry name" value="HTH_MYB"/>
    <property type="match status" value="2"/>
</dbReference>
<dbReference type="Gene3D" id="1.10.10.60">
    <property type="entry name" value="Homeodomain-like"/>
    <property type="match status" value="2"/>
</dbReference>
<comment type="similarity">
    <text evidence="1">Belongs to the CEF1 family.</text>
</comment>